<feature type="chain" id="PRO_5046464027" evidence="1">
    <location>
        <begin position="25"/>
        <end position="378"/>
    </location>
</feature>
<reference evidence="3 4" key="1">
    <citation type="submission" date="2021-03" db="EMBL/GenBank/DDBJ databases">
        <title>novel species isolated from a fishpond in China.</title>
        <authorList>
            <person name="Lu H."/>
            <person name="Cai Z."/>
        </authorList>
    </citation>
    <scope>NUCLEOTIDE SEQUENCE [LARGE SCALE GENOMIC DNA]</scope>
    <source>
        <strain evidence="3 4">JCM 31546</strain>
    </source>
</reference>
<proteinExistence type="predicted"/>
<keyword evidence="4" id="KW-1185">Reference proteome</keyword>
<comment type="caution">
    <text evidence="3">The sequence shown here is derived from an EMBL/GenBank/DDBJ whole genome shotgun (WGS) entry which is preliminary data.</text>
</comment>
<name>A0ABS3BVR4_9BACT</name>
<dbReference type="SUPFAM" id="SSF56601">
    <property type="entry name" value="beta-lactamase/transpeptidase-like"/>
    <property type="match status" value="1"/>
</dbReference>
<dbReference type="InterPro" id="IPR050491">
    <property type="entry name" value="AmpC-like"/>
</dbReference>
<evidence type="ECO:0000256" key="1">
    <source>
        <dbReference type="SAM" id="SignalP"/>
    </source>
</evidence>
<keyword evidence="1" id="KW-0732">Signal</keyword>
<dbReference type="InterPro" id="IPR001466">
    <property type="entry name" value="Beta-lactam-related"/>
</dbReference>
<protein>
    <submittedName>
        <fullName evidence="3">Beta-lactamase family protein</fullName>
    </submittedName>
</protein>
<sequence length="378" mass="41870">MKKNLFIFLFLVFSIQTSTQGQNAAESKIKSLMETTPVMGLGVAVVKGGNLVYQGAFGWKEEGKEMLETTDIFRIASISKSFSATSVMQLVEKKVLSLDDDVSELMGFGVRNPKFPDQVITLRMLLSHTSSINDSEGYFTLDAINPSKNPNWEKAYNDYAPGEGYQYCNLAYNMTGAIIEKYSGERFDQYVRGHILAPLELYGGYNVSELDAASFASIYAYDPDSAKFTLSPAAYAPRVEEIANYQFGYSTPIFSPTGGMKISAPDLARYMIMHMNYGKGENERIISKKSSQIMQTPISSDENYGLGLWKTDKLIAGTELVGHTGSAYGLYSAMFFDPKEKFGIVVISNGCAPAYEDGFNAVIRQTVNILYEELIKPQ</sequence>
<dbReference type="RefSeq" id="WP_206571163.1">
    <property type="nucleotide sequence ID" value="NZ_JAFKCW010000005.1"/>
</dbReference>
<dbReference type="PANTHER" id="PTHR46825">
    <property type="entry name" value="D-ALANYL-D-ALANINE-CARBOXYPEPTIDASE/ENDOPEPTIDASE AMPH"/>
    <property type="match status" value="1"/>
</dbReference>
<feature type="signal peptide" evidence="1">
    <location>
        <begin position="1"/>
        <end position="24"/>
    </location>
</feature>
<gene>
    <name evidence="3" type="ORF">J0A67_19995</name>
</gene>
<dbReference type="EMBL" id="JAFKCW010000005">
    <property type="protein sequence ID" value="MBN7803167.1"/>
    <property type="molecule type" value="Genomic_DNA"/>
</dbReference>
<dbReference type="Gene3D" id="3.40.710.10">
    <property type="entry name" value="DD-peptidase/beta-lactamase superfamily"/>
    <property type="match status" value="1"/>
</dbReference>
<dbReference type="InterPro" id="IPR012338">
    <property type="entry name" value="Beta-lactam/transpept-like"/>
</dbReference>
<evidence type="ECO:0000259" key="2">
    <source>
        <dbReference type="Pfam" id="PF00144"/>
    </source>
</evidence>
<evidence type="ECO:0000313" key="3">
    <source>
        <dbReference type="EMBL" id="MBN7803167.1"/>
    </source>
</evidence>
<dbReference type="Pfam" id="PF00144">
    <property type="entry name" value="Beta-lactamase"/>
    <property type="match status" value="1"/>
</dbReference>
<dbReference type="Proteomes" id="UP000664698">
    <property type="component" value="Unassembled WGS sequence"/>
</dbReference>
<feature type="domain" description="Beta-lactamase-related" evidence="2">
    <location>
        <begin position="27"/>
        <end position="353"/>
    </location>
</feature>
<organism evidence="3 4">
    <name type="scientific">Algoriphagus aestuariicola</name>
    <dbReference type="NCBI Taxonomy" id="1852016"/>
    <lineage>
        <taxon>Bacteria</taxon>
        <taxon>Pseudomonadati</taxon>
        <taxon>Bacteroidota</taxon>
        <taxon>Cytophagia</taxon>
        <taxon>Cytophagales</taxon>
        <taxon>Cyclobacteriaceae</taxon>
        <taxon>Algoriphagus</taxon>
    </lineage>
</organism>
<accession>A0ABS3BVR4</accession>
<evidence type="ECO:0000313" key="4">
    <source>
        <dbReference type="Proteomes" id="UP000664698"/>
    </source>
</evidence>
<dbReference type="PANTHER" id="PTHR46825:SF9">
    <property type="entry name" value="BETA-LACTAMASE-RELATED DOMAIN-CONTAINING PROTEIN"/>
    <property type="match status" value="1"/>
</dbReference>